<dbReference type="GO" id="GO:0010628">
    <property type="term" value="P:positive regulation of gene expression"/>
    <property type="evidence" value="ECO:0007669"/>
    <property type="project" value="TreeGrafter"/>
</dbReference>
<dbReference type="EMBL" id="FNAV01000008">
    <property type="protein sequence ID" value="SDE81309.1"/>
    <property type="molecule type" value="Genomic_DNA"/>
</dbReference>
<evidence type="ECO:0000256" key="1">
    <source>
        <dbReference type="SAM" id="MobiDB-lite"/>
    </source>
</evidence>
<feature type="region of interest" description="Disordered" evidence="1">
    <location>
        <begin position="1"/>
        <end position="26"/>
    </location>
</feature>
<evidence type="ECO:0000313" key="3">
    <source>
        <dbReference type="EMBL" id="SDE81309.1"/>
    </source>
</evidence>
<keyword evidence="4" id="KW-1185">Reference proteome</keyword>
<feature type="compositionally biased region" description="Low complexity" evidence="1">
    <location>
        <begin position="172"/>
        <end position="193"/>
    </location>
</feature>
<gene>
    <name evidence="3" type="ORF">SAMN04488105_10815</name>
</gene>
<dbReference type="Pfam" id="PF03466">
    <property type="entry name" value="LysR_substrate"/>
    <property type="match status" value="1"/>
</dbReference>
<dbReference type="InterPro" id="IPR005119">
    <property type="entry name" value="LysR_subst-bd"/>
</dbReference>
<dbReference type="GO" id="GO:0043565">
    <property type="term" value="F:sequence-specific DNA binding"/>
    <property type="evidence" value="ECO:0007669"/>
    <property type="project" value="TreeGrafter"/>
</dbReference>
<reference evidence="4" key="1">
    <citation type="submission" date="2016-10" db="EMBL/GenBank/DDBJ databases">
        <authorList>
            <person name="Varghese N."/>
            <person name="Submissions S."/>
        </authorList>
    </citation>
    <scope>NUCLEOTIDE SEQUENCE [LARGE SCALE GENOMIC DNA]</scope>
    <source>
        <strain evidence="4">DSM 10146</strain>
    </source>
</reference>
<protein>
    <submittedName>
        <fullName evidence="3">LysR substrate binding domain-containing protein</fullName>
    </submittedName>
</protein>
<feature type="region of interest" description="Disordered" evidence="1">
    <location>
        <begin position="170"/>
        <end position="193"/>
    </location>
</feature>
<dbReference type="AlphaFoldDB" id="A0A1G7FZN6"/>
<dbReference type="Gene3D" id="3.40.190.290">
    <property type="match status" value="1"/>
</dbReference>
<accession>A0A1G7FZN6</accession>
<evidence type="ECO:0000313" key="4">
    <source>
        <dbReference type="Proteomes" id="UP000198994"/>
    </source>
</evidence>
<dbReference type="SUPFAM" id="SSF53850">
    <property type="entry name" value="Periplasmic binding protein-like II"/>
    <property type="match status" value="1"/>
</dbReference>
<dbReference type="STRING" id="282683.SAMN04488105_10815"/>
<dbReference type="Proteomes" id="UP000198994">
    <property type="component" value="Unassembled WGS sequence"/>
</dbReference>
<organism evidence="3 4">
    <name type="scientific">Salipiger thiooxidans</name>
    <dbReference type="NCBI Taxonomy" id="282683"/>
    <lineage>
        <taxon>Bacteria</taxon>
        <taxon>Pseudomonadati</taxon>
        <taxon>Pseudomonadota</taxon>
        <taxon>Alphaproteobacteria</taxon>
        <taxon>Rhodobacterales</taxon>
        <taxon>Roseobacteraceae</taxon>
        <taxon>Salipiger</taxon>
    </lineage>
</organism>
<feature type="domain" description="LysR substrate-binding" evidence="2">
    <location>
        <begin position="30"/>
        <end position="147"/>
    </location>
</feature>
<dbReference type="PANTHER" id="PTHR30427:SF1">
    <property type="entry name" value="TRANSCRIPTIONAL ACTIVATOR PROTEIN LYSR"/>
    <property type="match status" value="1"/>
</dbReference>
<name>A0A1G7FZN6_9RHOB</name>
<sequence length="193" mass="21029">MPELADADAEGGRHHVHRGHHRAVDGKDGRHPLCDCRDITPADLHGVPLIMTGHQRPQRAALDHMFDKTGVRPPIKIETHTDSSACAFVAGGPGVSIVSSLFANLIRDFPIVLRRFGPRSTRSFGRLRDRDVPLPLAARRTGEILMRELVCSLLPPDELLSNGRWRLPQLLGRSPSRNTSSSSPARSGSAPGP</sequence>
<dbReference type="PANTHER" id="PTHR30427">
    <property type="entry name" value="TRANSCRIPTIONAL ACTIVATOR PROTEIN LYSR"/>
    <property type="match status" value="1"/>
</dbReference>
<proteinExistence type="predicted"/>
<evidence type="ECO:0000259" key="2">
    <source>
        <dbReference type="Pfam" id="PF03466"/>
    </source>
</evidence>